<keyword evidence="1" id="KW-0472">Membrane</keyword>
<dbReference type="EMBL" id="JAVDYB010000001">
    <property type="protein sequence ID" value="MDR7273823.1"/>
    <property type="molecule type" value="Genomic_DNA"/>
</dbReference>
<proteinExistence type="predicted"/>
<organism evidence="2 3">
    <name type="scientific">Catenuloplanes atrovinosus</name>
    <dbReference type="NCBI Taxonomy" id="137266"/>
    <lineage>
        <taxon>Bacteria</taxon>
        <taxon>Bacillati</taxon>
        <taxon>Actinomycetota</taxon>
        <taxon>Actinomycetes</taxon>
        <taxon>Micromonosporales</taxon>
        <taxon>Micromonosporaceae</taxon>
        <taxon>Catenuloplanes</taxon>
    </lineage>
</organism>
<sequence>MRADELVLRPSVSPLVMLYPLLLVSLFGAFSLPPVLRVLCLAWFAFIVAVTAGHALTPPRLSPRGIRFAARMVVGFRYHSIVPWDGVGRIWTDGPSIRVRLRDPDAAAGGDARLRARMRYHRARYGADLLLPMPAGEQGRLAVADAVARFGGGRLRLERAHVDPVPGSFDVVIGDNRAFLFLLLIGLPLAVPWTFVMGAIEGGESPLLPLAVAVALTAVAVPAGVRIAGPLYAPHIIGPRGLRLRVVRPFAYDLEVPWARVERIWHSRYHGRPAVLVHLDDPDAVAGGDPRLRSRMRRNRARSGADLIIPTAGSNMDESYLALAVAHRSGGTRRLEHVA</sequence>
<dbReference type="Proteomes" id="UP001183643">
    <property type="component" value="Unassembled WGS sequence"/>
</dbReference>
<feature type="transmembrane region" description="Helical" evidence="1">
    <location>
        <begin position="206"/>
        <end position="225"/>
    </location>
</feature>
<evidence type="ECO:0000313" key="2">
    <source>
        <dbReference type="EMBL" id="MDR7273823.1"/>
    </source>
</evidence>
<comment type="caution">
    <text evidence="2">The sequence shown here is derived from an EMBL/GenBank/DDBJ whole genome shotgun (WGS) entry which is preliminary data.</text>
</comment>
<accession>A0AAE4C7F6</accession>
<keyword evidence="1" id="KW-1133">Transmembrane helix</keyword>
<gene>
    <name evidence="2" type="ORF">J2S41_000601</name>
</gene>
<feature type="transmembrane region" description="Helical" evidence="1">
    <location>
        <begin position="36"/>
        <end position="57"/>
    </location>
</feature>
<reference evidence="2" key="1">
    <citation type="submission" date="2023-07" db="EMBL/GenBank/DDBJ databases">
        <title>Sequencing the genomes of 1000 actinobacteria strains.</title>
        <authorList>
            <person name="Klenk H.-P."/>
        </authorList>
    </citation>
    <scope>NUCLEOTIDE SEQUENCE</scope>
    <source>
        <strain evidence="2">DSM 44707</strain>
    </source>
</reference>
<evidence type="ECO:0000256" key="1">
    <source>
        <dbReference type="SAM" id="Phobius"/>
    </source>
</evidence>
<keyword evidence="1" id="KW-0812">Transmembrane</keyword>
<dbReference type="RefSeq" id="WP_310362749.1">
    <property type="nucleotide sequence ID" value="NZ_JAVDYB010000001.1"/>
</dbReference>
<name>A0AAE4C7F6_9ACTN</name>
<keyword evidence="3" id="KW-1185">Reference proteome</keyword>
<protein>
    <submittedName>
        <fullName evidence="2">Uncharacterized protein</fullName>
    </submittedName>
</protein>
<feature type="transmembrane region" description="Helical" evidence="1">
    <location>
        <begin position="178"/>
        <end position="200"/>
    </location>
</feature>
<feature type="transmembrane region" description="Helical" evidence="1">
    <location>
        <begin position="12"/>
        <end position="30"/>
    </location>
</feature>
<dbReference type="AlphaFoldDB" id="A0AAE4C7F6"/>
<evidence type="ECO:0000313" key="3">
    <source>
        <dbReference type="Proteomes" id="UP001183643"/>
    </source>
</evidence>